<dbReference type="EMBL" id="JAXCGZ010019004">
    <property type="protein sequence ID" value="KAK7066825.1"/>
    <property type="molecule type" value="Genomic_DNA"/>
</dbReference>
<keyword evidence="10" id="KW-0732">Signal</keyword>
<keyword evidence="7" id="KW-0472">Membrane</keyword>
<keyword evidence="12" id="KW-1185">Reference proteome</keyword>
<dbReference type="GO" id="GO:0000139">
    <property type="term" value="C:Golgi membrane"/>
    <property type="evidence" value="ECO:0007669"/>
    <property type="project" value="UniProtKB-SubCell"/>
</dbReference>
<name>A0AAN8WIF3_HALRR</name>
<keyword evidence="9" id="KW-0119">Carbohydrate metabolism</keyword>
<evidence type="ECO:0000256" key="5">
    <source>
        <dbReference type="ARBA" id="ARBA00022989"/>
    </source>
</evidence>
<keyword evidence="8 9" id="KW-0325">Glycoprotein</keyword>
<proteinExistence type="inferred from homology"/>
<evidence type="ECO:0000256" key="3">
    <source>
        <dbReference type="ARBA" id="ARBA00022679"/>
    </source>
</evidence>
<dbReference type="InterPro" id="IPR005331">
    <property type="entry name" value="Sulfotransferase"/>
</dbReference>
<evidence type="ECO:0000256" key="4">
    <source>
        <dbReference type="ARBA" id="ARBA00022692"/>
    </source>
</evidence>
<evidence type="ECO:0000256" key="7">
    <source>
        <dbReference type="ARBA" id="ARBA00023136"/>
    </source>
</evidence>
<evidence type="ECO:0000256" key="2">
    <source>
        <dbReference type="ARBA" id="ARBA00006339"/>
    </source>
</evidence>
<dbReference type="GO" id="GO:0016051">
    <property type="term" value="P:carbohydrate biosynthetic process"/>
    <property type="evidence" value="ECO:0007669"/>
    <property type="project" value="InterPro"/>
</dbReference>
<evidence type="ECO:0000256" key="8">
    <source>
        <dbReference type="ARBA" id="ARBA00023180"/>
    </source>
</evidence>
<dbReference type="PANTHER" id="PTHR12137:SF54">
    <property type="entry name" value="CARBOHYDRATE SULFOTRANSFERASE"/>
    <property type="match status" value="1"/>
</dbReference>
<protein>
    <recommendedName>
        <fullName evidence="9">Carbohydrate sulfotransferase</fullName>
        <ecNumber evidence="9">2.8.2.-</ecNumber>
    </recommendedName>
</protein>
<keyword evidence="6 9" id="KW-0333">Golgi apparatus</keyword>
<comment type="subcellular location">
    <subcellularLocation>
        <location evidence="1 9">Golgi apparatus membrane</location>
        <topology evidence="1 9">Single-pass type II membrane protein</topology>
    </subcellularLocation>
</comment>
<evidence type="ECO:0000256" key="9">
    <source>
        <dbReference type="RuleBase" id="RU364020"/>
    </source>
</evidence>
<keyword evidence="9" id="KW-0735">Signal-anchor</keyword>
<reference evidence="11 12" key="1">
    <citation type="submission" date="2023-11" db="EMBL/GenBank/DDBJ databases">
        <title>Halocaridina rubra genome assembly.</title>
        <authorList>
            <person name="Smith C."/>
        </authorList>
    </citation>
    <scope>NUCLEOTIDE SEQUENCE [LARGE SCALE GENOMIC DNA]</scope>
    <source>
        <strain evidence="11">EP-1</strain>
        <tissue evidence="11">Whole</tissue>
    </source>
</reference>
<keyword evidence="4" id="KW-0812">Transmembrane</keyword>
<dbReference type="PANTHER" id="PTHR12137">
    <property type="entry name" value="CARBOHYDRATE SULFOTRANSFERASE"/>
    <property type="match status" value="1"/>
</dbReference>
<evidence type="ECO:0000256" key="10">
    <source>
        <dbReference type="SAM" id="SignalP"/>
    </source>
</evidence>
<dbReference type="InterPro" id="IPR018011">
    <property type="entry name" value="Carb_sulfotrans_8-10"/>
</dbReference>
<accession>A0AAN8WIF3</accession>
<evidence type="ECO:0000313" key="11">
    <source>
        <dbReference type="EMBL" id="KAK7066825.1"/>
    </source>
</evidence>
<comment type="similarity">
    <text evidence="2 9">Belongs to the sulfotransferase 2 family.</text>
</comment>
<keyword evidence="3 9" id="KW-0808">Transferase</keyword>
<evidence type="ECO:0000256" key="6">
    <source>
        <dbReference type="ARBA" id="ARBA00023034"/>
    </source>
</evidence>
<evidence type="ECO:0000256" key="1">
    <source>
        <dbReference type="ARBA" id="ARBA00004323"/>
    </source>
</evidence>
<sequence>MVNPRSCLVTFFVLLLLASLASIFIEYGHDSELGLKPTRERGWNAGEVLKDFSENEGENVVYENEIDNKIDSVKDTVPGNTVDSDGENNEKKVKENGSVIDNENKKSVVHNDIENSKKSVISNTTEDDLETVKRKARLRARNRSESLKEYVQNACDTLDLSLNMNSEMLKHMLVDDARQVMYCFVPKVACTSWKRIWMRMVGLVSPDVDIDNINRNIVHKAKIPSLQGEDSKYIIKVLKSYKKYMFVRHPFDRALSAYKDKFENKEAAADYSFHKDIGVKIKAKYNPGYRGNGDGVKFSEFIDYISDDEDDVSLTLGQKNEHWLSVHELCNPCYVQYDFIGKYERLKEDADYVLDWIGVSDLPHGFPASDRPFHAKRYDPKYFGQLNHDLRTAFFKKYLEDFVVLNYTFV</sequence>
<dbReference type="Proteomes" id="UP001381693">
    <property type="component" value="Unassembled WGS sequence"/>
</dbReference>
<gene>
    <name evidence="11" type="primary">CHST14</name>
    <name evidence="11" type="ORF">SK128_020850</name>
</gene>
<dbReference type="GO" id="GO:0008146">
    <property type="term" value="F:sulfotransferase activity"/>
    <property type="evidence" value="ECO:0007669"/>
    <property type="project" value="InterPro"/>
</dbReference>
<feature type="signal peptide" evidence="10">
    <location>
        <begin position="1"/>
        <end position="23"/>
    </location>
</feature>
<evidence type="ECO:0000313" key="12">
    <source>
        <dbReference type="Proteomes" id="UP001381693"/>
    </source>
</evidence>
<feature type="chain" id="PRO_5042943920" description="Carbohydrate sulfotransferase" evidence="10">
    <location>
        <begin position="24"/>
        <end position="410"/>
    </location>
</feature>
<dbReference type="AlphaFoldDB" id="A0AAN8WIF3"/>
<comment type="caution">
    <text evidence="11">The sequence shown here is derived from an EMBL/GenBank/DDBJ whole genome shotgun (WGS) entry which is preliminary data.</text>
</comment>
<dbReference type="Pfam" id="PF03567">
    <property type="entry name" value="Sulfotransfer_2"/>
    <property type="match status" value="1"/>
</dbReference>
<keyword evidence="5" id="KW-1133">Transmembrane helix</keyword>
<organism evidence="11 12">
    <name type="scientific">Halocaridina rubra</name>
    <name type="common">Hawaiian red shrimp</name>
    <dbReference type="NCBI Taxonomy" id="373956"/>
    <lineage>
        <taxon>Eukaryota</taxon>
        <taxon>Metazoa</taxon>
        <taxon>Ecdysozoa</taxon>
        <taxon>Arthropoda</taxon>
        <taxon>Crustacea</taxon>
        <taxon>Multicrustacea</taxon>
        <taxon>Malacostraca</taxon>
        <taxon>Eumalacostraca</taxon>
        <taxon>Eucarida</taxon>
        <taxon>Decapoda</taxon>
        <taxon>Pleocyemata</taxon>
        <taxon>Caridea</taxon>
        <taxon>Atyoidea</taxon>
        <taxon>Atyidae</taxon>
        <taxon>Halocaridina</taxon>
    </lineage>
</organism>
<dbReference type="EC" id="2.8.2.-" evidence="9"/>